<organism evidence="1 2">
    <name type="scientific">Colletotrichum truncatum</name>
    <name type="common">Anthracnose fungus</name>
    <name type="synonym">Colletotrichum capsici</name>
    <dbReference type="NCBI Taxonomy" id="5467"/>
    <lineage>
        <taxon>Eukaryota</taxon>
        <taxon>Fungi</taxon>
        <taxon>Dikarya</taxon>
        <taxon>Ascomycota</taxon>
        <taxon>Pezizomycotina</taxon>
        <taxon>Sordariomycetes</taxon>
        <taxon>Hypocreomycetidae</taxon>
        <taxon>Glomerellales</taxon>
        <taxon>Glomerellaceae</taxon>
        <taxon>Colletotrichum</taxon>
        <taxon>Colletotrichum truncatum species complex</taxon>
    </lineage>
</organism>
<accession>A0ACC3YY77</accession>
<evidence type="ECO:0000313" key="2">
    <source>
        <dbReference type="Proteomes" id="UP000805649"/>
    </source>
</evidence>
<keyword evidence="2" id="KW-1185">Reference proteome</keyword>
<gene>
    <name evidence="1" type="ORF">CTRU02_208051</name>
</gene>
<dbReference type="EMBL" id="VUJX02000005">
    <property type="protein sequence ID" value="KAL0935837.1"/>
    <property type="molecule type" value="Genomic_DNA"/>
</dbReference>
<comment type="caution">
    <text evidence="1">The sequence shown here is derived from an EMBL/GenBank/DDBJ whole genome shotgun (WGS) entry which is preliminary data.</text>
</comment>
<evidence type="ECO:0000313" key="1">
    <source>
        <dbReference type="EMBL" id="KAL0935837.1"/>
    </source>
</evidence>
<protein>
    <submittedName>
        <fullName evidence="1">Uncharacterized protein</fullName>
    </submittedName>
</protein>
<dbReference type="Proteomes" id="UP000805649">
    <property type="component" value="Unassembled WGS sequence"/>
</dbReference>
<name>A0ACC3YY77_COLTU</name>
<reference evidence="1 2" key="1">
    <citation type="journal article" date="2020" name="Phytopathology">
        <title>Genome Sequence Resources of Colletotrichum truncatum, C. plurivorum, C. musicola, and C. sojae: Four Species Pathogenic to Soybean (Glycine max).</title>
        <authorList>
            <person name="Rogerio F."/>
            <person name="Boufleur T.R."/>
            <person name="Ciampi-Guillardi M."/>
            <person name="Sukno S.A."/>
            <person name="Thon M.R."/>
            <person name="Massola Junior N.S."/>
            <person name="Baroncelli R."/>
        </authorList>
    </citation>
    <scope>NUCLEOTIDE SEQUENCE [LARGE SCALE GENOMIC DNA]</scope>
    <source>
        <strain evidence="1 2">CMES1059</strain>
    </source>
</reference>
<sequence>MGTTISVPIQPQSATTSSTSTRTTTSVTSFDINPTITSANTTRFIITSGSTTVTVVTTIEPPLKTTTKESFGIITTTPRGTNLASDSSSGTLSSASVSTSGKSVLTSASPSGSTDSFSASTSENISSALTSNTSDSSTATTTTSTSSSSPTNLKLTITITSSSSSSSITSTSSTSTSSTSASSTSASSTSTSPTSISSTSISSTSISSTSISSTSISSTSTSSTSSPTGPCSTLTSAYYLRGSNSGDFTVDGNFARLEPVFGSGYRVAFSTNYQNAQAFRFQPDCTFTTSDGSVLAMIGGNASLHYQYFFPSVAAATALINVNWEANICQRNDDNTLTCSAMNMSIFQITPGEPLLQLGDQNYGAQVTINLVPVPGTIF</sequence>
<proteinExistence type="predicted"/>